<accession>A0A1A7NT67</accession>
<dbReference type="AlphaFoldDB" id="A0A1A7NT67"/>
<dbReference type="PIRSF" id="PIRSF004923">
    <property type="entry name" value="RseC"/>
    <property type="match status" value="1"/>
</dbReference>
<dbReference type="RefSeq" id="WP_065239040.1">
    <property type="nucleotide sequence ID" value="NZ_JTJM01000015.1"/>
</dbReference>
<keyword evidence="1" id="KW-0472">Membrane</keyword>
<dbReference type="PATRIC" id="fig|505345.7.peg.795"/>
<dbReference type="PANTHER" id="PTHR35867">
    <property type="entry name" value="PROTEIN RSEC"/>
    <property type="match status" value="1"/>
</dbReference>
<keyword evidence="1" id="KW-1133">Transmembrane helix</keyword>
<feature type="transmembrane region" description="Helical" evidence="1">
    <location>
        <begin position="107"/>
        <end position="125"/>
    </location>
</feature>
<reference evidence="2 3" key="1">
    <citation type="submission" date="2014-11" db="EMBL/GenBank/DDBJ databases">
        <title>Pan-genome of Gallibacterium spp.</title>
        <authorList>
            <person name="Kudirkiene E."/>
            <person name="Bojesen A.M."/>
        </authorList>
    </citation>
    <scope>NUCLEOTIDE SEQUENCE [LARGE SCALE GENOMIC DNA]</scope>
    <source>
        <strain evidence="2 3">F151</strain>
    </source>
</reference>
<dbReference type="OrthoDB" id="9795854at2"/>
<comment type="caution">
    <text evidence="2">The sequence shown here is derived from an EMBL/GenBank/DDBJ whole genome shotgun (WGS) entry which is preliminary data.</text>
</comment>
<name>A0A1A7NT67_9PAST</name>
<feature type="transmembrane region" description="Helical" evidence="1">
    <location>
        <begin position="80"/>
        <end position="101"/>
    </location>
</feature>
<evidence type="ECO:0000256" key="1">
    <source>
        <dbReference type="SAM" id="Phobius"/>
    </source>
</evidence>
<protein>
    <submittedName>
        <fullName evidence="2">SoxR reducing system protein RseC</fullName>
    </submittedName>
</protein>
<dbReference type="InterPro" id="IPR026268">
    <property type="entry name" value="RseC"/>
</dbReference>
<dbReference type="EMBL" id="JTJM01000015">
    <property type="protein sequence ID" value="OBW92795.1"/>
    <property type="molecule type" value="Genomic_DNA"/>
</dbReference>
<gene>
    <name evidence="2" type="ORF">QV01_03975</name>
</gene>
<proteinExistence type="predicted"/>
<dbReference type="Pfam" id="PF04246">
    <property type="entry name" value="RseC_MucC"/>
    <property type="match status" value="1"/>
</dbReference>
<dbReference type="PANTHER" id="PTHR35867:SF1">
    <property type="entry name" value="PROTEIN RSEC"/>
    <property type="match status" value="1"/>
</dbReference>
<dbReference type="Proteomes" id="UP000243558">
    <property type="component" value="Unassembled WGS sequence"/>
</dbReference>
<organism evidence="2 3">
    <name type="scientific">Gallibacterium genomosp. 3</name>
    <dbReference type="NCBI Taxonomy" id="505345"/>
    <lineage>
        <taxon>Bacteria</taxon>
        <taxon>Pseudomonadati</taxon>
        <taxon>Pseudomonadota</taxon>
        <taxon>Gammaproteobacteria</taxon>
        <taxon>Pasteurellales</taxon>
        <taxon>Pasteurellaceae</taxon>
        <taxon>Gallibacterium</taxon>
    </lineage>
</organism>
<dbReference type="InterPro" id="IPR007359">
    <property type="entry name" value="SigmaE_reg_RseC_MucC"/>
</dbReference>
<evidence type="ECO:0000313" key="3">
    <source>
        <dbReference type="Proteomes" id="UP000243558"/>
    </source>
</evidence>
<evidence type="ECO:0000313" key="2">
    <source>
        <dbReference type="EMBL" id="OBW92795.1"/>
    </source>
</evidence>
<keyword evidence="3" id="KW-1185">Reference proteome</keyword>
<sequence>MITEKAVVIDYQAGVVTVECQANQGCGGCAAKASCGTAALTELTGKSTRYQFTFPCSRPMRIGETVEIGLPEQSLLRLAFIAYTIPLCVLIISVLLGSYWFSQEWQNILFTLLTTTMAFLGVKLINRRLQKQQKYQPHLIERIL</sequence>
<keyword evidence="1" id="KW-0812">Transmembrane</keyword>